<name>A0A9N8DTP1_9STRA</name>
<evidence type="ECO:0000313" key="1">
    <source>
        <dbReference type="EMBL" id="CAB9506849.1"/>
    </source>
</evidence>
<dbReference type="Proteomes" id="UP001153069">
    <property type="component" value="Unassembled WGS sequence"/>
</dbReference>
<dbReference type="OrthoDB" id="10478668at2759"/>
<dbReference type="EMBL" id="CAICTM010000280">
    <property type="protein sequence ID" value="CAB9506849.1"/>
    <property type="molecule type" value="Genomic_DNA"/>
</dbReference>
<protein>
    <submittedName>
        <fullName evidence="1">Uncharacterized protein</fullName>
    </submittedName>
</protein>
<proteinExistence type="predicted"/>
<accession>A0A9N8DTP1</accession>
<organism evidence="1 2">
    <name type="scientific">Seminavis robusta</name>
    <dbReference type="NCBI Taxonomy" id="568900"/>
    <lineage>
        <taxon>Eukaryota</taxon>
        <taxon>Sar</taxon>
        <taxon>Stramenopiles</taxon>
        <taxon>Ochrophyta</taxon>
        <taxon>Bacillariophyta</taxon>
        <taxon>Bacillariophyceae</taxon>
        <taxon>Bacillariophycidae</taxon>
        <taxon>Naviculales</taxon>
        <taxon>Naviculaceae</taxon>
        <taxon>Seminavis</taxon>
    </lineage>
</organism>
<gene>
    <name evidence="1" type="ORF">SEMRO_281_G107310.1</name>
</gene>
<dbReference type="AlphaFoldDB" id="A0A9N8DTP1"/>
<comment type="caution">
    <text evidence="1">The sequence shown here is derived from an EMBL/GenBank/DDBJ whole genome shotgun (WGS) entry which is preliminary data.</text>
</comment>
<keyword evidence="2" id="KW-1185">Reference proteome</keyword>
<reference evidence="1" key="1">
    <citation type="submission" date="2020-06" db="EMBL/GenBank/DDBJ databases">
        <authorList>
            <consortium name="Plant Systems Biology data submission"/>
        </authorList>
    </citation>
    <scope>NUCLEOTIDE SEQUENCE</scope>
    <source>
        <strain evidence="1">D6</strain>
    </source>
</reference>
<evidence type="ECO:0000313" key="2">
    <source>
        <dbReference type="Proteomes" id="UP001153069"/>
    </source>
</evidence>
<sequence>MTAFGRRLVAGINVGIGTHLVVTTASIHYGTGYWGGQSSLFHQEYSDHSLVSEAPDARHYQAVTRLVTDMYTGRGLSSTTTRLSVPAIGVSDSVSFQDPAAICVGKEEVTEAFRAVATLNPQWITPPRCIHVEPMGSTIALTYYLNNRYGGRFSLQSLLVVHVELQQLPHAREFNQFVVTRMEEYWNGVSPISNLLFWAVRRINGVASFQITSRFLPSRG</sequence>